<organism evidence="2 3">
    <name type="scientific">Chrysemys picta bellii</name>
    <name type="common">Western painted turtle</name>
    <name type="synonym">Emys bellii</name>
    <dbReference type="NCBI Taxonomy" id="8478"/>
    <lineage>
        <taxon>Eukaryota</taxon>
        <taxon>Metazoa</taxon>
        <taxon>Chordata</taxon>
        <taxon>Craniata</taxon>
        <taxon>Vertebrata</taxon>
        <taxon>Euteleostomi</taxon>
        <taxon>Archelosauria</taxon>
        <taxon>Testudinata</taxon>
        <taxon>Testudines</taxon>
        <taxon>Cryptodira</taxon>
        <taxon>Durocryptodira</taxon>
        <taxon>Testudinoidea</taxon>
        <taxon>Emydidae</taxon>
        <taxon>Chrysemys</taxon>
    </lineage>
</organism>
<dbReference type="InterPro" id="IPR029281">
    <property type="entry name" value="FAM194_C"/>
</dbReference>
<feature type="compositionally biased region" description="Polar residues" evidence="1">
    <location>
        <begin position="167"/>
        <end position="177"/>
    </location>
</feature>
<dbReference type="GeneTree" id="ENSGT00940000153655"/>
<reference evidence="2" key="3">
    <citation type="submission" date="2025-09" db="UniProtKB">
        <authorList>
            <consortium name="Ensembl"/>
        </authorList>
    </citation>
    <scope>IDENTIFICATION</scope>
</reference>
<name>A0A8C3FR01_CHRPI</name>
<proteinExistence type="predicted"/>
<reference evidence="2" key="2">
    <citation type="submission" date="2025-08" db="UniProtKB">
        <authorList>
            <consortium name="Ensembl"/>
        </authorList>
    </citation>
    <scope>IDENTIFICATION</scope>
</reference>
<feature type="region of interest" description="Disordered" evidence="1">
    <location>
        <begin position="190"/>
        <end position="275"/>
    </location>
</feature>
<sequence>MSKGHKLSGAGSNQPQPRTSPSPSGCISSDSQSGILRLTVENVKKLEEEYLTAKGVLGNQSVEEYVKQSNLCLLERERSGEVSGEHVPDKKDPEGAVSFLPRELDKKSRETHLEKAEEISHTGSLLAEFQADSLSTPHAGSKSKESKKSVDGSSATHRRGCEVEDLGTQTEWSYSDKSLASIENAISVIREEKRSREDVDGKDSPEPIPSQGVVVLFTNVSEEIETQESEEGSEENNQTKSKDEVVRAESDAAGGEDRKSDDEAPGPDSEEAIRDDLKITTLFLDEENHLAEVPENCEFCKAVAKPIPTVEDLDTEPLETLLCCRTYKEVFECVIKELMESTSFDEEIDIAPHPHLSQTVLESETRKKLEQQLQERGFDKYRELYERYIKFGALTKISFKFSQPQEEVPVVGPVLPQTLEDLGTEFRAEHLKNCHARDPVRRYYPDGQKFFLLFPDGTGQVFYPSGNIAILIVYVKEVQFIYVILEDHTYSGIRAFFTNRGYATCYHRNGLIWLNLDRLTGSYFDKKGRRQKHWSWQDFSHHVHAPPFQSICMKLNIYIRIKIVAQEQIYLSFTKQQNCIYFNMGTRLKLKDTAALHLLKPTESQLGLLLHSKSIQINNLLAKMKKALRDLQRTPLNKIQGLPLVLAQLRKLLKWRRRKILAQ</sequence>
<keyword evidence="3" id="KW-1185">Reference proteome</keyword>
<dbReference type="OrthoDB" id="527209at2759"/>
<accession>A0A8C3FR01</accession>
<dbReference type="Proteomes" id="UP000694380">
    <property type="component" value="Chromosome 1"/>
</dbReference>
<feature type="compositionally biased region" description="Basic and acidic residues" evidence="1">
    <location>
        <begin position="240"/>
        <end position="262"/>
    </location>
</feature>
<dbReference type="Pfam" id="PF14977">
    <property type="entry name" value="FAM194"/>
    <property type="match status" value="1"/>
</dbReference>
<evidence type="ECO:0000313" key="2">
    <source>
        <dbReference type="Ensembl" id="ENSCPBP00000010652.1"/>
    </source>
</evidence>
<feature type="compositionally biased region" description="Acidic residues" evidence="1">
    <location>
        <begin position="222"/>
        <end position="234"/>
    </location>
</feature>
<feature type="compositionally biased region" description="Basic and acidic residues" evidence="1">
    <location>
        <begin position="190"/>
        <end position="205"/>
    </location>
</feature>
<feature type="compositionally biased region" description="Basic and acidic residues" evidence="1">
    <location>
        <begin position="77"/>
        <end position="94"/>
    </location>
</feature>
<feature type="region of interest" description="Disordered" evidence="1">
    <location>
        <begin position="1"/>
        <end position="31"/>
    </location>
</feature>
<dbReference type="PANTHER" id="PTHR23093">
    <property type="entry name" value="SIMILAR TO CHROMOSOME 3 OPEN READING FRAME 20"/>
    <property type="match status" value="1"/>
</dbReference>
<dbReference type="Ensembl" id="ENSCPBT00000012783.1">
    <property type="protein sequence ID" value="ENSCPBP00000010652.1"/>
    <property type="gene ID" value="ENSCPBG00000008168.1"/>
</dbReference>
<feature type="compositionally biased region" description="Basic and acidic residues" evidence="1">
    <location>
        <begin position="102"/>
        <end position="120"/>
    </location>
</feature>
<dbReference type="AlphaFoldDB" id="A0A8C3FR01"/>
<feature type="compositionally biased region" description="Low complexity" evidence="1">
    <location>
        <begin position="21"/>
        <end position="31"/>
    </location>
</feature>
<feature type="region of interest" description="Disordered" evidence="1">
    <location>
        <begin position="77"/>
        <end position="177"/>
    </location>
</feature>
<dbReference type="PANTHER" id="PTHR23093:SF17">
    <property type="entry name" value="GLUTAMATE-RICH PROTEIN 6B"/>
    <property type="match status" value="1"/>
</dbReference>
<evidence type="ECO:0000256" key="1">
    <source>
        <dbReference type="SAM" id="MobiDB-lite"/>
    </source>
</evidence>
<evidence type="ECO:0000313" key="3">
    <source>
        <dbReference type="Proteomes" id="UP000694380"/>
    </source>
</evidence>
<reference evidence="2" key="1">
    <citation type="journal article" date="2015" name="Genome Biol. Evol.">
        <title>Physical Mapping and Refinement of the Painted Turtle Genome (Chrysemys picta) Inform Amniote Genome Evolution and Challenge Turtle-Bird Chromosomal Conservation.</title>
        <authorList>
            <person name="Badenhorst D."/>
            <person name="Hillier L.W."/>
            <person name="Literman R."/>
            <person name="Montiel E.E."/>
            <person name="Radhakrishnan S."/>
            <person name="Shen Y."/>
            <person name="Minx P."/>
            <person name="Janes D.E."/>
            <person name="Warren W.C."/>
            <person name="Edwards S.V."/>
            <person name="Valenzuela N."/>
        </authorList>
    </citation>
    <scope>NUCLEOTIDE SEQUENCE [LARGE SCALE GENOMIC DNA]</scope>
</reference>
<feature type="compositionally biased region" description="Polar residues" evidence="1">
    <location>
        <begin position="10"/>
        <end position="19"/>
    </location>
</feature>
<protein>
    <submittedName>
        <fullName evidence="2">Glutamate rich 6B</fullName>
    </submittedName>
</protein>
<dbReference type="OMA" id="GHAVCYH"/>